<dbReference type="RefSeq" id="WP_129017894.1">
    <property type="nucleotide sequence ID" value="NZ_SDDZ01000007.1"/>
</dbReference>
<dbReference type="EMBL" id="SDDZ01000007">
    <property type="protein sequence ID" value="RXJ49493.1"/>
    <property type="molecule type" value="Genomic_DNA"/>
</dbReference>
<dbReference type="OrthoDB" id="794036at2"/>
<dbReference type="InterPro" id="IPR011990">
    <property type="entry name" value="TPR-like_helical_dom_sf"/>
</dbReference>
<keyword evidence="2" id="KW-0472">Membrane</keyword>
<name>A0A4Q0XFN1_9FLAO</name>
<gene>
    <name evidence="3" type="ORF">ESZ48_12855</name>
</gene>
<dbReference type="PIRSF" id="PIRSF030959">
    <property type="entry name" value="UCP030959"/>
    <property type="match status" value="1"/>
</dbReference>
<proteinExistence type="predicted"/>
<dbReference type="Proteomes" id="UP000289792">
    <property type="component" value="Unassembled WGS sequence"/>
</dbReference>
<evidence type="ECO:0000313" key="4">
    <source>
        <dbReference type="Proteomes" id="UP000289792"/>
    </source>
</evidence>
<protein>
    <submittedName>
        <fullName evidence="3">Uncharacterized protein</fullName>
    </submittedName>
</protein>
<comment type="caution">
    <text evidence="3">The sequence shown here is derived from an EMBL/GenBank/DDBJ whole genome shotgun (WGS) entry which is preliminary data.</text>
</comment>
<sequence length="240" mass="28210">MYFYFIIAFQAFCIYHLFKNRKSFYWILAIVFLPLVGCLAYLVTQVSTKNNPEKIQDNIKKRINPSNKLKALEEKLDFADTYLHRVNLADAYLEANEYSKAIEHYNIALEDTTQNDFFVKEHLIKAYYNIKDFDQVIVHSKGLESHKEFEKSEIPFLYGMALAEKGRTEEAEALLKLIDRPYSNYIERVAFSKMLLSSDKINEAKAILKELQVEMQNMTKMNRSIYKETILEVEKLNRGL</sequence>
<dbReference type="SUPFAM" id="SSF48452">
    <property type="entry name" value="TPR-like"/>
    <property type="match status" value="1"/>
</dbReference>
<evidence type="ECO:0000313" key="3">
    <source>
        <dbReference type="EMBL" id="RXJ49493.1"/>
    </source>
</evidence>
<evidence type="ECO:0000256" key="1">
    <source>
        <dbReference type="SAM" id="Coils"/>
    </source>
</evidence>
<dbReference type="Gene3D" id="1.25.40.10">
    <property type="entry name" value="Tetratricopeptide repeat domain"/>
    <property type="match status" value="1"/>
</dbReference>
<keyword evidence="4" id="KW-1185">Reference proteome</keyword>
<feature type="coiled-coil region" evidence="1">
    <location>
        <begin position="201"/>
        <end position="228"/>
    </location>
</feature>
<evidence type="ECO:0000256" key="2">
    <source>
        <dbReference type="SAM" id="Phobius"/>
    </source>
</evidence>
<reference evidence="3 4" key="1">
    <citation type="submission" date="2019-01" db="EMBL/GenBank/DDBJ databases">
        <title>Genome sequence of the Antarctic species Gelidibacter gilvus ACAM 158(T).</title>
        <authorList>
            <person name="Bowman J.P."/>
        </authorList>
    </citation>
    <scope>NUCLEOTIDE SEQUENCE [LARGE SCALE GENOMIC DNA]</scope>
    <source>
        <strain evidence="3 4">IC158</strain>
    </source>
</reference>
<feature type="transmembrane region" description="Helical" evidence="2">
    <location>
        <begin position="24"/>
        <end position="43"/>
    </location>
</feature>
<keyword evidence="2" id="KW-1133">Transmembrane helix</keyword>
<keyword evidence="1" id="KW-0175">Coiled coil</keyword>
<dbReference type="AlphaFoldDB" id="A0A4Q0XFN1"/>
<keyword evidence="2" id="KW-0812">Transmembrane</keyword>
<dbReference type="InterPro" id="IPR014562">
    <property type="entry name" value="UCP030959_TPR_rpt-cont"/>
</dbReference>
<organism evidence="3 4">
    <name type="scientific">Gelidibacter gilvus</name>
    <dbReference type="NCBI Taxonomy" id="59602"/>
    <lineage>
        <taxon>Bacteria</taxon>
        <taxon>Pseudomonadati</taxon>
        <taxon>Bacteroidota</taxon>
        <taxon>Flavobacteriia</taxon>
        <taxon>Flavobacteriales</taxon>
        <taxon>Flavobacteriaceae</taxon>
        <taxon>Gelidibacter</taxon>
    </lineage>
</organism>
<accession>A0A4Q0XFN1</accession>